<evidence type="ECO:0000313" key="2">
    <source>
        <dbReference type="Proteomes" id="UP000308600"/>
    </source>
</evidence>
<protein>
    <submittedName>
        <fullName evidence="1">Uncharacterized protein</fullName>
    </submittedName>
</protein>
<proteinExistence type="predicted"/>
<reference evidence="1 2" key="1">
    <citation type="journal article" date="2019" name="Nat. Ecol. Evol.">
        <title>Megaphylogeny resolves global patterns of mushroom evolution.</title>
        <authorList>
            <person name="Varga T."/>
            <person name="Krizsan K."/>
            <person name="Foldi C."/>
            <person name="Dima B."/>
            <person name="Sanchez-Garcia M."/>
            <person name="Sanchez-Ramirez S."/>
            <person name="Szollosi G.J."/>
            <person name="Szarkandi J.G."/>
            <person name="Papp V."/>
            <person name="Albert L."/>
            <person name="Andreopoulos W."/>
            <person name="Angelini C."/>
            <person name="Antonin V."/>
            <person name="Barry K.W."/>
            <person name="Bougher N.L."/>
            <person name="Buchanan P."/>
            <person name="Buyck B."/>
            <person name="Bense V."/>
            <person name="Catcheside P."/>
            <person name="Chovatia M."/>
            <person name="Cooper J."/>
            <person name="Damon W."/>
            <person name="Desjardin D."/>
            <person name="Finy P."/>
            <person name="Geml J."/>
            <person name="Haridas S."/>
            <person name="Hughes K."/>
            <person name="Justo A."/>
            <person name="Karasinski D."/>
            <person name="Kautmanova I."/>
            <person name="Kiss B."/>
            <person name="Kocsube S."/>
            <person name="Kotiranta H."/>
            <person name="LaButti K.M."/>
            <person name="Lechner B.E."/>
            <person name="Liimatainen K."/>
            <person name="Lipzen A."/>
            <person name="Lukacs Z."/>
            <person name="Mihaltcheva S."/>
            <person name="Morgado L.N."/>
            <person name="Niskanen T."/>
            <person name="Noordeloos M.E."/>
            <person name="Ohm R.A."/>
            <person name="Ortiz-Santana B."/>
            <person name="Ovrebo C."/>
            <person name="Racz N."/>
            <person name="Riley R."/>
            <person name="Savchenko A."/>
            <person name="Shiryaev A."/>
            <person name="Soop K."/>
            <person name="Spirin V."/>
            <person name="Szebenyi C."/>
            <person name="Tomsovsky M."/>
            <person name="Tulloss R.E."/>
            <person name="Uehling J."/>
            <person name="Grigoriev I.V."/>
            <person name="Vagvolgyi C."/>
            <person name="Papp T."/>
            <person name="Martin F.M."/>
            <person name="Miettinen O."/>
            <person name="Hibbett D.S."/>
            <person name="Nagy L.G."/>
        </authorList>
    </citation>
    <scope>NUCLEOTIDE SEQUENCE [LARGE SCALE GENOMIC DNA]</scope>
    <source>
        <strain evidence="1 2">NL-1719</strain>
    </source>
</reference>
<evidence type="ECO:0000313" key="1">
    <source>
        <dbReference type="EMBL" id="TFK59705.1"/>
    </source>
</evidence>
<name>A0ACD3A2S5_9AGAR</name>
<sequence>MLTQFSCNTTNSHLIFSYSDMPALIPNELLGLRSNLHALFDFIDNARGELGGLAQAIDDCDKHLEDVQEWTLNAMNKVETAITMAEALELYARDLPSEQVLAAYTAVAVECEKARVVYRNDSHFAAADPKVIGDIPNLKRFTLSEVFPDVHRN</sequence>
<keyword evidence="2" id="KW-1185">Reference proteome</keyword>
<accession>A0ACD3A2S5</accession>
<dbReference type="Proteomes" id="UP000308600">
    <property type="component" value="Unassembled WGS sequence"/>
</dbReference>
<dbReference type="EMBL" id="ML208912">
    <property type="protein sequence ID" value="TFK59705.1"/>
    <property type="molecule type" value="Genomic_DNA"/>
</dbReference>
<organism evidence="1 2">
    <name type="scientific">Pluteus cervinus</name>
    <dbReference type="NCBI Taxonomy" id="181527"/>
    <lineage>
        <taxon>Eukaryota</taxon>
        <taxon>Fungi</taxon>
        <taxon>Dikarya</taxon>
        <taxon>Basidiomycota</taxon>
        <taxon>Agaricomycotina</taxon>
        <taxon>Agaricomycetes</taxon>
        <taxon>Agaricomycetidae</taxon>
        <taxon>Agaricales</taxon>
        <taxon>Pluteineae</taxon>
        <taxon>Pluteaceae</taxon>
        <taxon>Pluteus</taxon>
    </lineage>
</organism>
<gene>
    <name evidence="1" type="ORF">BDN72DRAFT_905607</name>
</gene>